<sequence length="93" mass="10159">LLGLAMATIANPIESSSALEARTTIDATVTCSTDVTFEGNRPKIHRYLCLHVFKCEHSEPPQEADGEYIGGCINCPRGNVQTAFADCLYMENH</sequence>
<dbReference type="RefSeq" id="XP_007716861.1">
    <property type="nucleotide sequence ID" value="XM_007718671.1"/>
</dbReference>
<dbReference type="Proteomes" id="UP000053841">
    <property type="component" value="Unassembled WGS sequence"/>
</dbReference>
<proteinExistence type="predicted"/>
<evidence type="ECO:0000313" key="1">
    <source>
        <dbReference type="EMBL" id="EUC28829.1"/>
    </source>
</evidence>
<accession>W6Y1E0</accession>
<keyword evidence="2" id="KW-1185">Reference proteome</keyword>
<name>W6Y1E0_COCC2</name>
<dbReference type="KEGG" id="bze:COCCADRAFT_108077"/>
<feature type="non-terminal residue" evidence="1">
    <location>
        <position position="1"/>
    </location>
</feature>
<dbReference type="EMBL" id="KI964784">
    <property type="protein sequence ID" value="EUC28829.1"/>
    <property type="molecule type" value="Genomic_DNA"/>
</dbReference>
<reference evidence="1 2" key="1">
    <citation type="journal article" date="2013" name="PLoS Genet.">
        <title>Comparative genome structure, secondary metabolite, and effector coding capacity across Cochliobolus pathogens.</title>
        <authorList>
            <person name="Condon B.J."/>
            <person name="Leng Y."/>
            <person name="Wu D."/>
            <person name="Bushley K.E."/>
            <person name="Ohm R.A."/>
            <person name="Otillar R."/>
            <person name="Martin J."/>
            <person name="Schackwitz W."/>
            <person name="Grimwood J."/>
            <person name="MohdZainudin N."/>
            <person name="Xue C."/>
            <person name="Wang R."/>
            <person name="Manning V.A."/>
            <person name="Dhillon B."/>
            <person name="Tu Z.J."/>
            <person name="Steffenson B.J."/>
            <person name="Salamov A."/>
            <person name="Sun H."/>
            <person name="Lowry S."/>
            <person name="LaButti K."/>
            <person name="Han J."/>
            <person name="Copeland A."/>
            <person name="Lindquist E."/>
            <person name="Barry K."/>
            <person name="Schmutz J."/>
            <person name="Baker S.E."/>
            <person name="Ciuffetti L.M."/>
            <person name="Grigoriev I.V."/>
            <person name="Zhong S."/>
            <person name="Turgeon B.G."/>
        </authorList>
    </citation>
    <scope>NUCLEOTIDE SEQUENCE [LARGE SCALE GENOMIC DNA]</scope>
    <source>
        <strain evidence="1 2">26-R-13</strain>
    </source>
</reference>
<organism evidence="1 2">
    <name type="scientific">Cochliobolus carbonum (strain 26-R-13)</name>
    <name type="common">Maize leaf spot fungus</name>
    <name type="synonym">Bipolaris zeicola</name>
    <dbReference type="NCBI Taxonomy" id="930089"/>
    <lineage>
        <taxon>Eukaryota</taxon>
        <taxon>Fungi</taxon>
        <taxon>Dikarya</taxon>
        <taxon>Ascomycota</taxon>
        <taxon>Pezizomycotina</taxon>
        <taxon>Dothideomycetes</taxon>
        <taxon>Pleosporomycetidae</taxon>
        <taxon>Pleosporales</taxon>
        <taxon>Pleosporineae</taxon>
        <taxon>Pleosporaceae</taxon>
        <taxon>Bipolaris</taxon>
    </lineage>
</organism>
<dbReference type="HOGENOM" id="CLU_2277215_0_0_1"/>
<dbReference type="AlphaFoldDB" id="W6Y1E0"/>
<protein>
    <submittedName>
        <fullName evidence="1">Uncharacterized protein</fullName>
    </submittedName>
</protein>
<dbReference type="OrthoDB" id="5096216at2759"/>
<evidence type="ECO:0000313" key="2">
    <source>
        <dbReference type="Proteomes" id="UP000053841"/>
    </source>
</evidence>
<dbReference type="GeneID" id="19143674"/>
<gene>
    <name evidence="1" type="ORF">COCCADRAFT_108077</name>
</gene>